<dbReference type="EMBL" id="AEJC01000180">
    <property type="protein sequence ID" value="EKX67016.1"/>
    <property type="molecule type" value="Genomic_DNA"/>
</dbReference>
<evidence type="ECO:0000313" key="1">
    <source>
        <dbReference type="EMBL" id="EKX67016.1"/>
    </source>
</evidence>
<dbReference type="Proteomes" id="UP000010411">
    <property type="component" value="Unassembled WGS sequence"/>
</dbReference>
<sequence>MPERTAAGSGWFAVLPDCEAARGAASILGRAATRIVEHASGRPWLVGQWADDEVVVATVGDARVAAVGPTPPTEARLAAFVREGDALGSLDRIGANLTGSCHLLASKECRLRSQGTASGLRRLFSARVAGVVVACDRSDVLASAIDAGIDERLVALPLMDPLIPHPLGERPLWRGVSAVPAGTALLTDFSGNARTRRWRHAHAGPTTNTTTLGSEATA</sequence>
<keyword evidence="2" id="KW-1185">Reference proteome</keyword>
<comment type="caution">
    <text evidence="1">The sequence shown here is derived from an EMBL/GenBank/DDBJ whole genome shotgun (WGS) entry which is preliminary data.</text>
</comment>
<organism evidence="1 2">
    <name type="scientific">Streptomyces ipomoeae 91-03</name>
    <dbReference type="NCBI Taxonomy" id="698759"/>
    <lineage>
        <taxon>Bacteria</taxon>
        <taxon>Bacillati</taxon>
        <taxon>Actinomycetota</taxon>
        <taxon>Actinomycetes</taxon>
        <taxon>Kitasatosporales</taxon>
        <taxon>Streptomycetaceae</taxon>
        <taxon>Streptomyces</taxon>
    </lineage>
</organism>
<reference evidence="1 2" key="1">
    <citation type="submission" date="2012-11" db="EMBL/GenBank/DDBJ databases">
        <authorList>
            <person name="Huguet-Tapia J.C."/>
            <person name="Durkin A.S."/>
            <person name="Pettis G.S."/>
            <person name="Badger J.H."/>
        </authorList>
    </citation>
    <scope>NUCLEOTIDE SEQUENCE [LARGE SCALE GENOMIC DNA]</scope>
    <source>
        <strain evidence="1 2">91-03</strain>
    </source>
</reference>
<accession>L1L1R1</accession>
<gene>
    <name evidence="1" type="ORF">STRIP9103_05793</name>
</gene>
<protein>
    <submittedName>
        <fullName evidence="1">Uncharacterized protein</fullName>
    </submittedName>
</protein>
<proteinExistence type="predicted"/>
<evidence type="ECO:0000313" key="2">
    <source>
        <dbReference type="Proteomes" id="UP000010411"/>
    </source>
</evidence>
<dbReference type="PATRIC" id="fig|698759.3.peg.2419"/>
<name>L1L1R1_9ACTN</name>
<dbReference type="AlphaFoldDB" id="L1L1R1"/>